<dbReference type="SUPFAM" id="SSF50249">
    <property type="entry name" value="Nucleic acid-binding proteins"/>
    <property type="match status" value="1"/>
</dbReference>
<dbReference type="Pfam" id="PF13298">
    <property type="entry name" value="LigD_N"/>
    <property type="match status" value="1"/>
</dbReference>
<dbReference type="GO" id="GO:0003910">
    <property type="term" value="F:DNA ligase (ATP) activity"/>
    <property type="evidence" value="ECO:0007669"/>
    <property type="project" value="UniProtKB-EC"/>
</dbReference>
<keyword evidence="8" id="KW-0547">Nucleotide-binding</keyword>
<keyword evidence="5" id="KW-0548">Nucleotidyltransferase</keyword>
<dbReference type="InterPro" id="IPR052171">
    <property type="entry name" value="NHEJ_LigD"/>
</dbReference>
<evidence type="ECO:0000256" key="8">
    <source>
        <dbReference type="ARBA" id="ARBA00022741"/>
    </source>
</evidence>
<dbReference type="InterPro" id="IPR012309">
    <property type="entry name" value="DNA_ligase_ATP-dep_C"/>
</dbReference>
<reference evidence="25 26" key="1">
    <citation type="submission" date="2022-03" db="EMBL/GenBank/DDBJ databases">
        <title>Sinomonas sp. isolated from a soil.</title>
        <authorList>
            <person name="Han J."/>
            <person name="Kim D.-U."/>
        </authorList>
    </citation>
    <scope>NUCLEOTIDE SEQUENCE [LARGE SCALE GENOMIC DNA]</scope>
    <source>
        <strain evidence="25 26">5-5</strain>
    </source>
</reference>
<accession>A0ABS9TWT0</accession>
<evidence type="ECO:0000313" key="25">
    <source>
        <dbReference type="EMBL" id="MCH6468879.1"/>
    </source>
</evidence>
<evidence type="ECO:0000313" key="26">
    <source>
        <dbReference type="Proteomes" id="UP001202922"/>
    </source>
</evidence>
<comment type="catalytic activity">
    <reaction evidence="20">
        <text>ATP + (deoxyribonucleotide)n-3'-hydroxyl + 5'-phospho-(deoxyribonucleotide)m = (deoxyribonucleotide)n+m + AMP + diphosphate.</text>
        <dbReference type="EC" id="6.5.1.1"/>
    </reaction>
</comment>
<feature type="region of interest" description="Disordered" evidence="23">
    <location>
        <begin position="503"/>
        <end position="572"/>
    </location>
</feature>
<evidence type="ECO:0000256" key="1">
    <source>
        <dbReference type="ARBA" id="ARBA00001936"/>
    </source>
</evidence>
<dbReference type="Pfam" id="PF04679">
    <property type="entry name" value="DNA_ligase_A_C"/>
    <property type="match status" value="1"/>
</dbReference>
<feature type="region of interest" description="Disordered" evidence="23">
    <location>
        <begin position="295"/>
        <end position="367"/>
    </location>
</feature>
<evidence type="ECO:0000256" key="9">
    <source>
        <dbReference type="ARBA" id="ARBA00022763"/>
    </source>
</evidence>
<keyword evidence="11" id="KW-0269">Exonuclease</keyword>
<comment type="cofactor">
    <cofactor evidence="1">
        <name>Mn(2+)</name>
        <dbReference type="ChEBI" id="CHEBI:29035"/>
    </cofactor>
</comment>
<dbReference type="InterPro" id="IPR012340">
    <property type="entry name" value="NA-bd_OB-fold"/>
</dbReference>
<evidence type="ECO:0000256" key="4">
    <source>
        <dbReference type="ARBA" id="ARBA00022679"/>
    </source>
</evidence>
<dbReference type="PANTHER" id="PTHR42705">
    <property type="entry name" value="BIFUNCTIONAL NON-HOMOLOGOUS END JOINING PROTEIN LIGD"/>
    <property type="match status" value="1"/>
</dbReference>
<evidence type="ECO:0000256" key="19">
    <source>
        <dbReference type="ARBA" id="ARBA00029943"/>
    </source>
</evidence>
<evidence type="ECO:0000259" key="24">
    <source>
        <dbReference type="PROSITE" id="PS50160"/>
    </source>
</evidence>
<dbReference type="NCBIfam" id="TIGR02778">
    <property type="entry name" value="ligD_pol"/>
    <property type="match status" value="1"/>
</dbReference>
<keyword evidence="6" id="KW-0540">Nuclease</keyword>
<organism evidence="25 26">
    <name type="scientific">Sinomonas terrae</name>
    <dbReference type="NCBI Taxonomy" id="2908838"/>
    <lineage>
        <taxon>Bacteria</taxon>
        <taxon>Bacillati</taxon>
        <taxon>Actinomycetota</taxon>
        <taxon>Actinomycetes</taxon>
        <taxon>Micrococcales</taxon>
        <taxon>Micrococcaceae</taxon>
        <taxon>Sinomonas</taxon>
    </lineage>
</organism>
<evidence type="ECO:0000256" key="3">
    <source>
        <dbReference type="ARBA" id="ARBA00022598"/>
    </source>
</evidence>
<dbReference type="InterPro" id="IPR016059">
    <property type="entry name" value="DNA_ligase_ATP-dep_CS"/>
</dbReference>
<evidence type="ECO:0000256" key="20">
    <source>
        <dbReference type="ARBA" id="ARBA00034003"/>
    </source>
</evidence>
<keyword evidence="13" id="KW-0239">DNA-directed DNA polymerase</keyword>
<evidence type="ECO:0000256" key="6">
    <source>
        <dbReference type="ARBA" id="ARBA00022722"/>
    </source>
</evidence>
<keyword evidence="4" id="KW-0808">Transferase</keyword>
<dbReference type="Gene3D" id="3.90.920.10">
    <property type="entry name" value="DNA primase, PRIM domain"/>
    <property type="match status" value="1"/>
</dbReference>
<evidence type="ECO:0000256" key="5">
    <source>
        <dbReference type="ARBA" id="ARBA00022695"/>
    </source>
</evidence>
<dbReference type="InterPro" id="IPR014146">
    <property type="entry name" value="LigD_ligase_dom"/>
</dbReference>
<keyword evidence="10" id="KW-0378">Hydrolase</keyword>
<dbReference type="EC" id="6.5.1.1" evidence="2"/>
<evidence type="ECO:0000256" key="18">
    <source>
        <dbReference type="ARBA" id="ARBA00023268"/>
    </source>
</evidence>
<dbReference type="PROSITE" id="PS50160">
    <property type="entry name" value="DNA_LIGASE_A3"/>
    <property type="match status" value="1"/>
</dbReference>
<dbReference type="InterPro" id="IPR033649">
    <property type="entry name" value="MtLigD_Pol-like"/>
</dbReference>
<dbReference type="Pfam" id="PF01068">
    <property type="entry name" value="DNA_ligase_A_M"/>
    <property type="match status" value="1"/>
</dbReference>
<feature type="compositionally biased region" description="Basic and acidic residues" evidence="23">
    <location>
        <begin position="297"/>
        <end position="307"/>
    </location>
</feature>
<feature type="compositionally biased region" description="Pro residues" evidence="23">
    <location>
        <begin position="523"/>
        <end position="546"/>
    </location>
</feature>
<evidence type="ECO:0000256" key="11">
    <source>
        <dbReference type="ARBA" id="ARBA00022839"/>
    </source>
</evidence>
<dbReference type="InterPro" id="IPR012310">
    <property type="entry name" value="DNA_ligase_ATP-dep_cent"/>
</dbReference>
<keyword evidence="16" id="KW-0234">DNA repair</keyword>
<keyword evidence="17" id="KW-0464">Manganese</keyword>
<evidence type="ECO:0000256" key="14">
    <source>
        <dbReference type="ARBA" id="ARBA00023125"/>
    </source>
</evidence>
<evidence type="ECO:0000256" key="22">
    <source>
        <dbReference type="ARBA" id="ARBA00049990"/>
    </source>
</evidence>
<evidence type="ECO:0000256" key="2">
    <source>
        <dbReference type="ARBA" id="ARBA00012727"/>
    </source>
</evidence>
<dbReference type="EMBL" id="JAKZBV010000001">
    <property type="protein sequence ID" value="MCH6468879.1"/>
    <property type="molecule type" value="Genomic_DNA"/>
</dbReference>
<evidence type="ECO:0000256" key="13">
    <source>
        <dbReference type="ARBA" id="ARBA00022932"/>
    </source>
</evidence>
<keyword evidence="18" id="KW-0511">Multifunctional enzyme</keyword>
<evidence type="ECO:0000256" key="7">
    <source>
        <dbReference type="ARBA" id="ARBA00022723"/>
    </source>
</evidence>
<evidence type="ECO:0000256" key="16">
    <source>
        <dbReference type="ARBA" id="ARBA00023204"/>
    </source>
</evidence>
<dbReference type="Gene3D" id="2.40.50.140">
    <property type="entry name" value="Nucleic acid-binding proteins"/>
    <property type="match status" value="1"/>
</dbReference>
<dbReference type="NCBIfam" id="TIGR02779">
    <property type="entry name" value="NHEJ_ligase_lig"/>
    <property type="match status" value="1"/>
</dbReference>
<dbReference type="Proteomes" id="UP001202922">
    <property type="component" value="Unassembled WGS sequence"/>
</dbReference>
<keyword evidence="15" id="KW-0233">DNA recombination</keyword>
<comment type="similarity">
    <text evidence="22">In the N-terminal section; belongs to the LigD polymerase family.</text>
</comment>
<dbReference type="Pfam" id="PF21686">
    <property type="entry name" value="LigD_Prim-Pol"/>
    <property type="match status" value="1"/>
</dbReference>
<dbReference type="CDD" id="cd07971">
    <property type="entry name" value="OBF_DNA_ligase_LigD"/>
    <property type="match status" value="1"/>
</dbReference>
<comment type="caution">
    <text evidence="25">The sequence shown here is derived from an EMBL/GenBank/DDBJ whole genome shotgun (WGS) entry which is preliminary data.</text>
</comment>
<dbReference type="SUPFAM" id="SSF56091">
    <property type="entry name" value="DNA ligase/mRNA capping enzyme, catalytic domain"/>
    <property type="match status" value="1"/>
</dbReference>
<dbReference type="NCBIfam" id="NF007210">
    <property type="entry name" value="PRK09632.1"/>
    <property type="match status" value="1"/>
</dbReference>
<evidence type="ECO:0000256" key="12">
    <source>
        <dbReference type="ARBA" id="ARBA00022840"/>
    </source>
</evidence>
<dbReference type="InterPro" id="IPR014145">
    <property type="entry name" value="LigD_pol_dom"/>
</dbReference>
<sequence length="877" mass="96267">MAANREIVEVEGREVRLSNLDKVLYPEAGVTKAEILDYLRLVAPLMIPVVRDRPATRKRWVHGVGTAEEPGQVFFQKNLDNSTPRWVKRVTLHHRHSTNTYPLVNDLATLIWLGQMAALEIHVPQWRVAGDDKMLHPDRLVLDLDPGPGAGLPECVEVAHLIKPILDDLGMTTVPVTSGSKGIHLYAKLDMSQKWEQVSAVAHELARSLAADHPDLVVSDQKKTLRQGRVLVDWSQNSGQKTTIAPYSLRGRAQPMVAAPRTWAELESPDLAHVRYDQMAARIEKYGNLFAPLLSDPVERSSDDHGSGSRKKAAHDDGSPPPPSSAPSKATTTKGGNDSLTAYRAKRDAAATPEPVPMESPTPGEGNTFVIHEHHARRLHWDLRLEHEGVLASFALPKGVPSDAGRNHLAVHTEDHPIEYLTFSGSIPKGEYGAGDMFIWDTGTYELEKWRDKEIIAILHGREGGGLASIADGRPVRIALIQTGSGGDEKNWLIHLMKDQAKGHWRQGARHHEEDDAAEPTPGAEPTPSAEPTPVAPSPTQGPPVAPSRLHGKGDGATGGGAAPSPMLAQIGTPGLVHGDDWALEMKWDGVRAVVDARDQLKLISRRGLDTTGTYPELAGLAELGPAILDGEIVAMDSRGRPSFSRLQQRMGLTDPTDVAAARRNYPVQIVLFDLLEFEGRDLTPLPFRERREALEVLAEGGLPENVQLSPIFHDDIDSVLEASAEHGLEGVVAKRLSARYEPGKRSGAWLKIKHERMQEVVIGGWREGKGNRENTVGSLLLGIPDDDGGLRYAGKVGTGFSERDLVEIAKKLHRLERKTTPFGDIPREDTVDVHWVQPKLVGEVRYGEWTDAGRLRHPVWRGWRPDKDPQDVTLEA</sequence>
<keyword evidence="14" id="KW-0238">DNA-binding</keyword>
<keyword evidence="9" id="KW-0227">DNA damage</keyword>
<comment type="similarity">
    <text evidence="21">In the C-terminal section; belongs to the ATP-dependent DNA ligase family.</text>
</comment>
<dbReference type="InterPro" id="IPR014144">
    <property type="entry name" value="LigD_PE_domain"/>
</dbReference>
<dbReference type="CDD" id="cd07906">
    <property type="entry name" value="Adenylation_DNA_ligase_LigD_LigC"/>
    <property type="match status" value="1"/>
</dbReference>
<keyword evidence="3 25" id="KW-0436">Ligase</keyword>
<keyword evidence="12" id="KW-0067">ATP-binding</keyword>
<dbReference type="RefSeq" id="WP_241050926.1">
    <property type="nucleotide sequence ID" value="NZ_JAKZBV010000001.1"/>
</dbReference>
<feature type="domain" description="ATP-dependent DNA ligase family profile" evidence="24">
    <location>
        <begin position="661"/>
        <end position="786"/>
    </location>
</feature>
<dbReference type="Gene3D" id="3.30.470.30">
    <property type="entry name" value="DNA ligase/mRNA capping enzyme"/>
    <property type="match status" value="1"/>
</dbReference>
<evidence type="ECO:0000256" key="17">
    <source>
        <dbReference type="ARBA" id="ARBA00023211"/>
    </source>
</evidence>
<keyword evidence="26" id="KW-1185">Reference proteome</keyword>
<dbReference type="PANTHER" id="PTHR42705:SF2">
    <property type="entry name" value="BIFUNCTIONAL NON-HOMOLOGOUS END JOINING PROTEIN LIGD"/>
    <property type="match status" value="1"/>
</dbReference>
<keyword evidence="7" id="KW-0479">Metal-binding</keyword>
<evidence type="ECO:0000256" key="10">
    <source>
        <dbReference type="ARBA" id="ARBA00022801"/>
    </source>
</evidence>
<evidence type="ECO:0000256" key="21">
    <source>
        <dbReference type="ARBA" id="ARBA00049981"/>
    </source>
</evidence>
<evidence type="ECO:0000256" key="23">
    <source>
        <dbReference type="SAM" id="MobiDB-lite"/>
    </source>
</evidence>
<evidence type="ECO:0000256" key="15">
    <source>
        <dbReference type="ARBA" id="ARBA00023172"/>
    </source>
</evidence>
<dbReference type="NCBIfam" id="TIGR02777">
    <property type="entry name" value="LigD_PE_dom"/>
    <property type="match status" value="1"/>
</dbReference>
<gene>
    <name evidence="25" type="ORF">L0M17_02570</name>
</gene>
<dbReference type="Gene3D" id="3.30.1490.70">
    <property type="match status" value="1"/>
</dbReference>
<dbReference type="PROSITE" id="PS00333">
    <property type="entry name" value="DNA_LIGASE_A2"/>
    <property type="match status" value="1"/>
</dbReference>
<dbReference type="CDD" id="cd04863">
    <property type="entry name" value="MtLigD_Pol_like"/>
    <property type="match status" value="1"/>
</dbReference>
<proteinExistence type="inferred from homology"/>
<protein>
    <recommendedName>
        <fullName evidence="2">DNA ligase (ATP)</fullName>
        <ecNumber evidence="2">6.5.1.1</ecNumber>
    </recommendedName>
    <alternativeName>
        <fullName evidence="19">NHEJ DNA polymerase</fullName>
    </alternativeName>
</protein>
<name>A0ABS9TWT0_9MICC</name>